<proteinExistence type="predicted"/>
<dbReference type="Gene3D" id="3.50.50.60">
    <property type="entry name" value="FAD/NAD(P)-binding domain"/>
    <property type="match status" value="1"/>
</dbReference>
<reference evidence="6 7" key="1">
    <citation type="journal article" date="2016" name="Mol. Biol. Evol.">
        <title>Comparative Genomics of Early-Diverging Mushroom-Forming Fungi Provides Insights into the Origins of Lignocellulose Decay Capabilities.</title>
        <authorList>
            <person name="Nagy L.G."/>
            <person name="Riley R."/>
            <person name="Tritt A."/>
            <person name="Adam C."/>
            <person name="Daum C."/>
            <person name="Floudas D."/>
            <person name="Sun H."/>
            <person name="Yadav J.S."/>
            <person name="Pangilinan J."/>
            <person name="Larsson K.H."/>
            <person name="Matsuura K."/>
            <person name="Barry K."/>
            <person name="Labutti K."/>
            <person name="Kuo R."/>
            <person name="Ohm R.A."/>
            <person name="Bhattacharya S.S."/>
            <person name="Shirouzu T."/>
            <person name="Yoshinaga Y."/>
            <person name="Martin F.M."/>
            <person name="Grigoriev I.V."/>
            <person name="Hibbett D.S."/>
        </authorList>
    </citation>
    <scope>NUCLEOTIDE SEQUENCE [LARGE SCALE GENOMIC DNA]</scope>
    <source>
        <strain evidence="6 7">HHB12029</strain>
    </source>
</reference>
<keyword evidence="1" id="KW-0285">Flavoprotein</keyword>
<evidence type="ECO:0000256" key="2">
    <source>
        <dbReference type="ARBA" id="ARBA00022827"/>
    </source>
</evidence>
<dbReference type="PANTHER" id="PTHR46972:SF1">
    <property type="entry name" value="FAD DEPENDENT OXIDOREDUCTASE DOMAIN-CONTAINING PROTEIN"/>
    <property type="match status" value="1"/>
</dbReference>
<dbReference type="STRING" id="1314781.A0A165EIQ8"/>
<dbReference type="InterPro" id="IPR036188">
    <property type="entry name" value="FAD/NAD-bd_sf"/>
</dbReference>
<keyword evidence="4" id="KW-0503">Monooxygenase</keyword>
<dbReference type="PANTHER" id="PTHR46972">
    <property type="entry name" value="MONOOXYGENASE ASQM-RELATED"/>
    <property type="match status" value="1"/>
</dbReference>
<keyword evidence="7" id="KW-1185">Reference proteome</keyword>
<dbReference type="EMBL" id="KV426138">
    <property type="protein sequence ID" value="KZV87030.1"/>
    <property type="molecule type" value="Genomic_DNA"/>
</dbReference>
<dbReference type="PRINTS" id="PR00420">
    <property type="entry name" value="RNGMNOXGNASE"/>
</dbReference>
<sequence>MTITDKTGEPLLHRAPPPDQKDPARPEIDRSVLRKILIDGAPQESIKWGHAFVSATPVEGTKEWEVVFENGEKTVVDLLVGADGARSRVRPLVSDTQIEYTGIGGAEVSFGPDVGAAHPELMARIGNGSVMALDGGSMLGAQLNGDGRVRTYAWTRLDEGTALRLPTEPAAAIAFILSHFEGWAPWLRQLVELADHRAIYPRPLYKLPTGHSWAHRAGVTLLGDAMSLMSPFAGQGANIAMYAGWQLGLALAGAGNETPEELDAAVAKYEEEVRKIYTASQELSEANLGRAMGPNGAKALIKWIEDMIAAAAVAGAKNAEQEVE</sequence>
<dbReference type="SUPFAM" id="SSF51905">
    <property type="entry name" value="FAD/NAD(P)-binding domain"/>
    <property type="match status" value="1"/>
</dbReference>
<dbReference type="Proteomes" id="UP000077266">
    <property type="component" value="Unassembled WGS sequence"/>
</dbReference>
<dbReference type="OrthoDB" id="655030at2759"/>
<evidence type="ECO:0000256" key="3">
    <source>
        <dbReference type="ARBA" id="ARBA00023002"/>
    </source>
</evidence>
<dbReference type="AlphaFoldDB" id="A0A165EIQ8"/>
<dbReference type="InParanoid" id="A0A165EIQ8"/>
<gene>
    <name evidence="6" type="ORF">EXIGLDRAFT_724173</name>
</gene>
<feature type="compositionally biased region" description="Basic and acidic residues" evidence="5">
    <location>
        <begin position="1"/>
        <end position="12"/>
    </location>
</feature>
<evidence type="ECO:0000313" key="6">
    <source>
        <dbReference type="EMBL" id="KZV87030.1"/>
    </source>
</evidence>
<keyword evidence="2" id="KW-0274">FAD</keyword>
<keyword evidence="3" id="KW-0560">Oxidoreductase</keyword>
<feature type="region of interest" description="Disordered" evidence="5">
    <location>
        <begin position="1"/>
        <end position="26"/>
    </location>
</feature>
<dbReference type="GO" id="GO:0004497">
    <property type="term" value="F:monooxygenase activity"/>
    <property type="evidence" value="ECO:0007669"/>
    <property type="project" value="UniProtKB-KW"/>
</dbReference>
<protein>
    <submittedName>
        <fullName evidence="6">FAD/NAD(P)-binding domain-containing protein</fullName>
    </submittedName>
</protein>
<evidence type="ECO:0000256" key="5">
    <source>
        <dbReference type="SAM" id="MobiDB-lite"/>
    </source>
</evidence>
<organism evidence="6 7">
    <name type="scientific">Exidia glandulosa HHB12029</name>
    <dbReference type="NCBI Taxonomy" id="1314781"/>
    <lineage>
        <taxon>Eukaryota</taxon>
        <taxon>Fungi</taxon>
        <taxon>Dikarya</taxon>
        <taxon>Basidiomycota</taxon>
        <taxon>Agaricomycotina</taxon>
        <taxon>Agaricomycetes</taxon>
        <taxon>Auriculariales</taxon>
        <taxon>Exidiaceae</taxon>
        <taxon>Exidia</taxon>
    </lineage>
</organism>
<name>A0A165EIQ8_EXIGL</name>
<evidence type="ECO:0000256" key="4">
    <source>
        <dbReference type="ARBA" id="ARBA00023033"/>
    </source>
</evidence>
<accession>A0A165EIQ8</accession>
<evidence type="ECO:0000256" key="1">
    <source>
        <dbReference type="ARBA" id="ARBA00022630"/>
    </source>
</evidence>
<evidence type="ECO:0000313" key="7">
    <source>
        <dbReference type="Proteomes" id="UP000077266"/>
    </source>
</evidence>